<dbReference type="RefSeq" id="WP_425562265.1">
    <property type="nucleotide sequence ID" value="NZ_BAABCN010000012.1"/>
</dbReference>
<dbReference type="PANTHER" id="PTHR34075">
    <property type="entry name" value="BLR3430 PROTEIN"/>
    <property type="match status" value="1"/>
</dbReference>
<name>A0ABP7KX20_9MICO</name>
<dbReference type="InterPro" id="IPR022002">
    <property type="entry name" value="ChsH2_Znr"/>
</dbReference>
<feature type="domain" description="ChsH2 rubredoxin-like zinc ribbon" evidence="2">
    <location>
        <begin position="18"/>
        <end position="53"/>
    </location>
</feature>
<evidence type="ECO:0000313" key="3">
    <source>
        <dbReference type="EMBL" id="GAA3889271.1"/>
    </source>
</evidence>
<evidence type="ECO:0000259" key="1">
    <source>
        <dbReference type="Pfam" id="PF01796"/>
    </source>
</evidence>
<dbReference type="EMBL" id="BAABCN010000012">
    <property type="protein sequence ID" value="GAA3889271.1"/>
    <property type="molecule type" value="Genomic_DNA"/>
</dbReference>
<reference evidence="4" key="1">
    <citation type="journal article" date="2019" name="Int. J. Syst. Evol. Microbiol.">
        <title>The Global Catalogue of Microorganisms (GCM) 10K type strain sequencing project: providing services to taxonomists for standard genome sequencing and annotation.</title>
        <authorList>
            <consortium name="The Broad Institute Genomics Platform"/>
            <consortium name="The Broad Institute Genome Sequencing Center for Infectious Disease"/>
            <person name="Wu L."/>
            <person name="Ma J."/>
        </authorList>
    </citation>
    <scope>NUCLEOTIDE SEQUENCE [LARGE SCALE GENOMIC DNA]</scope>
    <source>
        <strain evidence="4">JCM 17021</strain>
    </source>
</reference>
<dbReference type="Gene3D" id="6.10.30.10">
    <property type="match status" value="1"/>
</dbReference>
<sequence length="156" mass="17036">MNILRAPSRPDVDSTPFWEACQRRVLVGQRCGACGEWRWPPRAHCPSCHAREPVWEELAGTGTIVGAVTVRRSLDAAFAHLLPLPIIHVRVDGTDGAMVLTSNLLPGQWPQAEVGKRVAVRFARVRSDLILPQFTIDYASGDDGSSSTGSRRAPGR</sequence>
<evidence type="ECO:0000259" key="2">
    <source>
        <dbReference type="Pfam" id="PF12172"/>
    </source>
</evidence>
<gene>
    <name evidence="3" type="ORF">GCM10022381_33910</name>
</gene>
<organism evidence="3 4">
    <name type="scientific">Leifsonia kafniensis</name>
    <dbReference type="NCBI Taxonomy" id="475957"/>
    <lineage>
        <taxon>Bacteria</taxon>
        <taxon>Bacillati</taxon>
        <taxon>Actinomycetota</taxon>
        <taxon>Actinomycetes</taxon>
        <taxon>Micrococcales</taxon>
        <taxon>Microbacteriaceae</taxon>
        <taxon>Leifsonia</taxon>
    </lineage>
</organism>
<dbReference type="Pfam" id="PF01796">
    <property type="entry name" value="OB_ChsH2_C"/>
    <property type="match status" value="1"/>
</dbReference>
<dbReference type="PANTHER" id="PTHR34075:SF5">
    <property type="entry name" value="BLR3430 PROTEIN"/>
    <property type="match status" value="1"/>
</dbReference>
<dbReference type="InterPro" id="IPR052513">
    <property type="entry name" value="Thioester_dehydratase-like"/>
</dbReference>
<protein>
    <submittedName>
        <fullName evidence="3">OB-fold domain-containing protein</fullName>
    </submittedName>
</protein>
<dbReference type="InterPro" id="IPR002878">
    <property type="entry name" value="ChsH2_C"/>
</dbReference>
<accession>A0ABP7KX20</accession>
<dbReference type="Proteomes" id="UP001501803">
    <property type="component" value="Unassembled WGS sequence"/>
</dbReference>
<feature type="domain" description="ChsH2 C-terminal OB-fold" evidence="1">
    <location>
        <begin position="55"/>
        <end position="122"/>
    </location>
</feature>
<proteinExistence type="predicted"/>
<dbReference type="SUPFAM" id="SSF50249">
    <property type="entry name" value="Nucleic acid-binding proteins"/>
    <property type="match status" value="1"/>
</dbReference>
<comment type="caution">
    <text evidence="3">The sequence shown here is derived from an EMBL/GenBank/DDBJ whole genome shotgun (WGS) entry which is preliminary data.</text>
</comment>
<dbReference type="InterPro" id="IPR012340">
    <property type="entry name" value="NA-bd_OB-fold"/>
</dbReference>
<keyword evidence="4" id="KW-1185">Reference proteome</keyword>
<evidence type="ECO:0000313" key="4">
    <source>
        <dbReference type="Proteomes" id="UP001501803"/>
    </source>
</evidence>
<dbReference type="Pfam" id="PF12172">
    <property type="entry name" value="zf-ChsH2"/>
    <property type="match status" value="1"/>
</dbReference>